<dbReference type="AlphaFoldDB" id="A0A5J4ZH54"/>
<evidence type="ECO:0000313" key="3">
    <source>
        <dbReference type="Proteomes" id="UP000325577"/>
    </source>
</evidence>
<dbReference type="Proteomes" id="UP000325577">
    <property type="component" value="Linkage Group LG7"/>
</dbReference>
<proteinExistence type="predicted"/>
<name>A0A5J4ZH54_9ASTE</name>
<gene>
    <name evidence="2" type="ORF">F0562_015397</name>
</gene>
<accession>A0A5J4ZH54</accession>
<evidence type="ECO:0000313" key="2">
    <source>
        <dbReference type="EMBL" id="KAA8517915.1"/>
    </source>
</evidence>
<keyword evidence="1" id="KW-0175">Coiled coil</keyword>
<protein>
    <submittedName>
        <fullName evidence="2">Uncharacterized protein</fullName>
    </submittedName>
</protein>
<sequence length="147" mass="16926">MVEEDATLQTFVPDVLRALGLLDDVPKPSVTTNMNLMDKLNDTFEVDQEIGEFPFTQISPNFLADLMETLKILERDTLVLIWLHEHLECLDHIPHHITHIGKLHQLKGEYTKLFEQIASLKRQIEELKSFCDRDGAMLGLDKEGLHH</sequence>
<organism evidence="2 3">
    <name type="scientific">Nyssa sinensis</name>
    <dbReference type="NCBI Taxonomy" id="561372"/>
    <lineage>
        <taxon>Eukaryota</taxon>
        <taxon>Viridiplantae</taxon>
        <taxon>Streptophyta</taxon>
        <taxon>Embryophyta</taxon>
        <taxon>Tracheophyta</taxon>
        <taxon>Spermatophyta</taxon>
        <taxon>Magnoliopsida</taxon>
        <taxon>eudicotyledons</taxon>
        <taxon>Gunneridae</taxon>
        <taxon>Pentapetalae</taxon>
        <taxon>asterids</taxon>
        <taxon>Cornales</taxon>
        <taxon>Nyssaceae</taxon>
        <taxon>Nyssa</taxon>
    </lineage>
</organism>
<feature type="coiled-coil region" evidence="1">
    <location>
        <begin position="103"/>
        <end position="130"/>
    </location>
</feature>
<dbReference type="EMBL" id="CM018050">
    <property type="protein sequence ID" value="KAA8517915.1"/>
    <property type="molecule type" value="Genomic_DNA"/>
</dbReference>
<keyword evidence="3" id="KW-1185">Reference proteome</keyword>
<evidence type="ECO:0000256" key="1">
    <source>
        <dbReference type="SAM" id="Coils"/>
    </source>
</evidence>
<reference evidence="2 3" key="1">
    <citation type="submission" date="2019-09" db="EMBL/GenBank/DDBJ databases">
        <title>A chromosome-level genome assembly of the Chinese tupelo Nyssa sinensis.</title>
        <authorList>
            <person name="Yang X."/>
            <person name="Kang M."/>
            <person name="Yang Y."/>
            <person name="Xiong H."/>
            <person name="Wang M."/>
            <person name="Zhang Z."/>
            <person name="Wang Z."/>
            <person name="Wu H."/>
            <person name="Ma T."/>
            <person name="Liu J."/>
            <person name="Xi Z."/>
        </authorList>
    </citation>
    <scope>NUCLEOTIDE SEQUENCE [LARGE SCALE GENOMIC DNA]</scope>
    <source>
        <strain evidence="2">J267</strain>
        <tissue evidence="2">Leaf</tissue>
    </source>
</reference>